<organism evidence="2 3">
    <name type="scientific">Gordonia liuliyuniae</name>
    <dbReference type="NCBI Taxonomy" id="2911517"/>
    <lineage>
        <taxon>Bacteria</taxon>
        <taxon>Bacillati</taxon>
        <taxon>Actinomycetota</taxon>
        <taxon>Actinomycetes</taxon>
        <taxon>Mycobacteriales</taxon>
        <taxon>Gordoniaceae</taxon>
        <taxon>Gordonia</taxon>
    </lineage>
</organism>
<keyword evidence="3" id="KW-1185">Reference proteome</keyword>
<proteinExistence type="predicted"/>
<evidence type="ECO:0000313" key="3">
    <source>
        <dbReference type="Proteomes" id="UP001200110"/>
    </source>
</evidence>
<dbReference type="InterPro" id="IPR041657">
    <property type="entry name" value="HTH_17"/>
</dbReference>
<evidence type="ECO:0000313" key="2">
    <source>
        <dbReference type="EMBL" id="MCF8588739.1"/>
    </source>
</evidence>
<evidence type="ECO:0000259" key="1">
    <source>
        <dbReference type="Pfam" id="PF12728"/>
    </source>
</evidence>
<protein>
    <submittedName>
        <fullName evidence="2">Helix-turn-helix domain-containing protein</fullName>
    </submittedName>
</protein>
<dbReference type="EMBL" id="JAKKOR010000007">
    <property type="protein sequence ID" value="MCF8588739.1"/>
    <property type="molecule type" value="Genomic_DNA"/>
</dbReference>
<gene>
    <name evidence="2" type="ORF">L5G33_09715</name>
</gene>
<comment type="caution">
    <text evidence="2">The sequence shown here is derived from an EMBL/GenBank/DDBJ whole genome shotgun (WGS) entry which is preliminary data.</text>
</comment>
<feature type="domain" description="Helix-turn-helix" evidence="1">
    <location>
        <begin position="27"/>
        <end position="74"/>
    </location>
</feature>
<accession>A0ABS9IT56</accession>
<dbReference type="InterPro" id="IPR010093">
    <property type="entry name" value="SinI_DNA-bd"/>
</dbReference>
<dbReference type="RefSeq" id="WP_236997971.1">
    <property type="nucleotide sequence ID" value="NZ_JAKKOR010000007.1"/>
</dbReference>
<sequence length="81" mass="8581">MPDTTVTLAADAALDLEWLRSSTAAALTLTQTADVMGVDPRTISAAIKRGELPSIRIGRRILIPRPLLLALIEGSTQSAAR</sequence>
<name>A0ABS9IT56_9ACTN</name>
<dbReference type="NCBIfam" id="TIGR01764">
    <property type="entry name" value="excise"/>
    <property type="match status" value="1"/>
</dbReference>
<dbReference type="Proteomes" id="UP001200110">
    <property type="component" value="Unassembled WGS sequence"/>
</dbReference>
<reference evidence="2 3" key="1">
    <citation type="submission" date="2022-01" db="EMBL/GenBank/DDBJ databases">
        <authorList>
            <person name="Huang Y."/>
        </authorList>
    </citation>
    <scope>NUCLEOTIDE SEQUENCE [LARGE SCALE GENOMIC DNA]</scope>
    <source>
        <strain evidence="2 3">HY366</strain>
    </source>
</reference>
<dbReference type="Pfam" id="PF12728">
    <property type="entry name" value="HTH_17"/>
    <property type="match status" value="1"/>
</dbReference>